<evidence type="ECO:0000256" key="1">
    <source>
        <dbReference type="ARBA" id="ARBA00022737"/>
    </source>
</evidence>
<keyword evidence="2 3" id="KW-0802">TPR repeat</keyword>
<keyword evidence="4" id="KW-0547">Nucleotide-binding</keyword>
<organism evidence="7 8">
    <name type="scientific">Planktothrix tepida PCC 9214</name>
    <dbReference type="NCBI Taxonomy" id="671072"/>
    <lineage>
        <taxon>Bacteria</taxon>
        <taxon>Bacillati</taxon>
        <taxon>Cyanobacteriota</taxon>
        <taxon>Cyanophyceae</taxon>
        <taxon>Oscillatoriophycideae</taxon>
        <taxon>Oscillatoriales</taxon>
        <taxon>Microcoleaceae</taxon>
        <taxon>Planktothrix</taxon>
    </lineage>
</organism>
<feature type="repeat" description="TPR" evidence="3">
    <location>
        <begin position="356"/>
        <end position="389"/>
    </location>
</feature>
<feature type="transmembrane region" description="Helical" evidence="5">
    <location>
        <begin position="326"/>
        <end position="349"/>
    </location>
</feature>
<feature type="binding site" evidence="4">
    <location>
        <position position="41"/>
    </location>
    <ligand>
        <name>ATP</name>
        <dbReference type="ChEBI" id="CHEBI:30616"/>
    </ligand>
</feature>
<feature type="repeat" description="TPR" evidence="3">
    <location>
        <begin position="424"/>
        <end position="457"/>
    </location>
</feature>
<keyword evidence="5" id="KW-0472">Membrane</keyword>
<dbReference type="PROSITE" id="PS50011">
    <property type="entry name" value="PROTEIN_KINASE_DOM"/>
    <property type="match status" value="1"/>
</dbReference>
<dbReference type="AlphaFoldDB" id="A0A1J1LEY4"/>
<dbReference type="Pfam" id="PF13414">
    <property type="entry name" value="TPR_11"/>
    <property type="match status" value="1"/>
</dbReference>
<dbReference type="InterPro" id="IPR051685">
    <property type="entry name" value="Ycf3/AcsC/BcsC/TPR_MFPF"/>
</dbReference>
<feature type="repeat" description="TPR" evidence="3">
    <location>
        <begin position="662"/>
        <end position="695"/>
    </location>
</feature>
<dbReference type="Pfam" id="PF13432">
    <property type="entry name" value="TPR_16"/>
    <property type="match status" value="3"/>
</dbReference>
<sequence length="721" mass="82847">MQGTTLGGRYRIVQSLGGGGFAHTYIAEDLQLPDGHQCVVKQLKPQVTNPATLQIARRLFETEAQVLYRLGHHEQIPRLFAFFEEDQEFYLVQEFIEGHDLSQELTPNFPLIQTQPPHAPSIHSSTTQVLPNLPKGRFNEAETIILLQDILTILDFVHQQNVIHRDISPKNIIRRKIDNQLVLIDFGAVKQITTQMLNSPDQSLVSVGIGTPGYMPSEQARGNPKPSSDIYAVGMIGIQALTGIAPHQLPTHPDTEEIIWQNQVTVTPEFAEVLNKMVRYDFRERYTSATEALNAIKSLNQAPVATIPAFQFWLKPLKIQPSKPKFYAIILAILGVMGFATVTGIYLWYSLKSYNATDLYNQGNTLYQLNRYPEALKRYDQALNLKPDYREAWKEKGKILYQLEQYPQAQEAYDKAIQVDPNYPEAWIGRGKVLNALQNYSDALTSFEQALKQNPDAIEAWLGKGDVLLNFKRYEEAIQSYQEVIDRVPSSFEAFYKTGRAYHYLEDYEQAVKAYNQAVKIKLNDPNAWYHLGNVLMQLKRYGDATESYDKAIRFNPNFYQAWYSRGNGLGKEGKEKEAVESFRQAVKIQPTYYQAWYSLGWSLHQLKRYEEALMAYDKALEIQKKDYLVWYNRGNALYNLGRYQDAIASYDEAIYQQMNHAESWYSRGNAFVNLKQYPEAISSYDKALQYHPDYKAAIQAKEQAEKQIQDVNINLNSTFE</sequence>
<evidence type="ECO:0000313" key="7">
    <source>
        <dbReference type="EMBL" id="CUR30554.1"/>
    </source>
</evidence>
<dbReference type="Proteomes" id="UP000184315">
    <property type="component" value="Unassembled WGS sequence"/>
</dbReference>
<dbReference type="Gene3D" id="3.30.200.20">
    <property type="entry name" value="Phosphorylase Kinase, domain 1"/>
    <property type="match status" value="1"/>
</dbReference>
<feature type="repeat" description="TPR" evidence="3">
    <location>
        <begin position="594"/>
        <end position="627"/>
    </location>
</feature>
<dbReference type="CDD" id="cd14014">
    <property type="entry name" value="STKc_PknB_like"/>
    <property type="match status" value="1"/>
</dbReference>
<keyword evidence="8" id="KW-1185">Reference proteome</keyword>
<keyword evidence="7" id="KW-0723">Serine/threonine-protein kinase</keyword>
<evidence type="ECO:0000259" key="6">
    <source>
        <dbReference type="PROSITE" id="PS50011"/>
    </source>
</evidence>
<feature type="repeat" description="TPR" evidence="3">
    <location>
        <begin position="390"/>
        <end position="423"/>
    </location>
</feature>
<dbReference type="Gene3D" id="1.25.40.10">
    <property type="entry name" value="Tetratricopeptide repeat domain"/>
    <property type="match status" value="4"/>
</dbReference>
<dbReference type="GO" id="GO:0005524">
    <property type="term" value="F:ATP binding"/>
    <property type="evidence" value="ECO:0007669"/>
    <property type="project" value="UniProtKB-UniRule"/>
</dbReference>
<evidence type="ECO:0000256" key="5">
    <source>
        <dbReference type="SAM" id="Phobius"/>
    </source>
</evidence>
<protein>
    <submittedName>
        <fullName evidence="7">Serine/threonine protein kinase with TPR repeats</fullName>
    </submittedName>
</protein>
<dbReference type="InterPro" id="IPR019734">
    <property type="entry name" value="TPR_rpt"/>
</dbReference>
<dbReference type="EMBL" id="CZDF01000132">
    <property type="protein sequence ID" value="CUR30554.1"/>
    <property type="molecule type" value="Genomic_DNA"/>
</dbReference>
<dbReference type="SUPFAM" id="SSF56112">
    <property type="entry name" value="Protein kinase-like (PK-like)"/>
    <property type="match status" value="1"/>
</dbReference>
<dbReference type="PANTHER" id="PTHR44943:SF4">
    <property type="entry name" value="TPR REPEAT-CONTAINING PROTEIN MJ0798"/>
    <property type="match status" value="1"/>
</dbReference>
<feature type="repeat" description="TPR" evidence="3">
    <location>
        <begin position="628"/>
        <end position="661"/>
    </location>
</feature>
<dbReference type="PROSITE" id="PS50293">
    <property type="entry name" value="TPR_REGION"/>
    <property type="match status" value="7"/>
</dbReference>
<dbReference type="InterPro" id="IPR017441">
    <property type="entry name" value="Protein_kinase_ATP_BS"/>
</dbReference>
<dbReference type="Gene3D" id="1.10.510.10">
    <property type="entry name" value="Transferase(Phosphotransferase) domain 1"/>
    <property type="match status" value="1"/>
</dbReference>
<dbReference type="GO" id="GO:0004674">
    <property type="term" value="F:protein serine/threonine kinase activity"/>
    <property type="evidence" value="ECO:0007669"/>
    <property type="project" value="UniProtKB-KW"/>
</dbReference>
<feature type="repeat" description="TPR" evidence="3">
    <location>
        <begin position="526"/>
        <end position="559"/>
    </location>
</feature>
<feature type="domain" description="Protein kinase" evidence="6">
    <location>
        <begin position="10"/>
        <end position="299"/>
    </location>
</feature>
<keyword evidence="4" id="KW-0067">ATP-binding</keyword>
<reference evidence="8" key="1">
    <citation type="submission" date="2015-10" db="EMBL/GenBank/DDBJ databases">
        <authorList>
            <person name="Regsiter A."/>
            <person name="william w."/>
        </authorList>
    </citation>
    <scope>NUCLEOTIDE SEQUENCE [LARGE SCALE GENOMIC DNA]</scope>
</reference>
<keyword evidence="5" id="KW-1133">Transmembrane helix</keyword>
<feature type="repeat" description="TPR" evidence="3">
    <location>
        <begin position="560"/>
        <end position="593"/>
    </location>
</feature>
<keyword evidence="5" id="KW-0812">Transmembrane</keyword>
<evidence type="ECO:0000256" key="3">
    <source>
        <dbReference type="PROSITE-ProRule" id="PRU00339"/>
    </source>
</evidence>
<dbReference type="STRING" id="671072.PL9214290144"/>
<accession>A0A1J1LEY4</accession>
<dbReference type="Pfam" id="PF13181">
    <property type="entry name" value="TPR_8"/>
    <property type="match status" value="1"/>
</dbReference>
<dbReference type="InterPro" id="IPR000719">
    <property type="entry name" value="Prot_kinase_dom"/>
</dbReference>
<dbReference type="RefSeq" id="WP_072717563.1">
    <property type="nucleotide sequence ID" value="NZ_LN889782.1"/>
</dbReference>
<feature type="repeat" description="TPR" evidence="3">
    <location>
        <begin position="492"/>
        <end position="525"/>
    </location>
</feature>
<dbReference type="InterPro" id="IPR011009">
    <property type="entry name" value="Kinase-like_dom_sf"/>
</dbReference>
<dbReference type="PANTHER" id="PTHR44943">
    <property type="entry name" value="CELLULOSE SYNTHASE OPERON PROTEIN C"/>
    <property type="match status" value="1"/>
</dbReference>
<name>A0A1J1LEY4_9CYAN</name>
<keyword evidence="1" id="KW-0677">Repeat</keyword>
<dbReference type="PROSITE" id="PS50005">
    <property type="entry name" value="TPR"/>
    <property type="match status" value="10"/>
</dbReference>
<keyword evidence="7" id="KW-0418">Kinase</keyword>
<proteinExistence type="predicted"/>
<dbReference type="Pfam" id="PF00069">
    <property type="entry name" value="Pkinase"/>
    <property type="match status" value="1"/>
</dbReference>
<evidence type="ECO:0000256" key="4">
    <source>
        <dbReference type="PROSITE-ProRule" id="PRU10141"/>
    </source>
</evidence>
<dbReference type="SUPFAM" id="SSF48452">
    <property type="entry name" value="TPR-like"/>
    <property type="match status" value="1"/>
</dbReference>
<evidence type="ECO:0000256" key="2">
    <source>
        <dbReference type="ARBA" id="ARBA00022803"/>
    </source>
</evidence>
<dbReference type="OrthoDB" id="568198at2"/>
<dbReference type="SMART" id="SM00028">
    <property type="entry name" value="TPR"/>
    <property type="match status" value="10"/>
</dbReference>
<evidence type="ECO:0000313" key="8">
    <source>
        <dbReference type="Proteomes" id="UP000184315"/>
    </source>
</evidence>
<feature type="repeat" description="TPR" evidence="3">
    <location>
        <begin position="458"/>
        <end position="491"/>
    </location>
</feature>
<keyword evidence="7" id="KW-0808">Transferase</keyword>
<dbReference type="Pfam" id="PF00515">
    <property type="entry name" value="TPR_1"/>
    <property type="match status" value="1"/>
</dbReference>
<gene>
    <name evidence="7" type="ORF">PL9214290144</name>
</gene>
<dbReference type="InterPro" id="IPR011990">
    <property type="entry name" value="TPR-like_helical_dom_sf"/>
</dbReference>
<dbReference type="PROSITE" id="PS00107">
    <property type="entry name" value="PROTEIN_KINASE_ATP"/>
    <property type="match status" value="1"/>
</dbReference>